<dbReference type="InterPro" id="IPR057244">
    <property type="entry name" value="GAIN_B"/>
</dbReference>
<dbReference type="InterPro" id="IPR051223">
    <property type="entry name" value="Polycystin"/>
</dbReference>
<dbReference type="EMBL" id="OV696702">
    <property type="protein sequence ID" value="CAH1248852.1"/>
    <property type="molecule type" value="Genomic_DNA"/>
</dbReference>
<dbReference type="Gene3D" id="2.60.220.50">
    <property type="match status" value="1"/>
</dbReference>
<dbReference type="InterPro" id="IPR000203">
    <property type="entry name" value="GPS"/>
</dbReference>
<evidence type="ECO:0000256" key="4">
    <source>
        <dbReference type="ARBA" id="ARBA00023136"/>
    </source>
</evidence>
<dbReference type="GO" id="GO:0016020">
    <property type="term" value="C:membrane"/>
    <property type="evidence" value="ECO:0007669"/>
    <property type="project" value="UniProtKB-SubCell"/>
</dbReference>
<feature type="region of interest" description="Disordered" evidence="6">
    <location>
        <begin position="650"/>
        <end position="678"/>
    </location>
</feature>
<dbReference type="OrthoDB" id="10264154at2759"/>
<keyword evidence="4 7" id="KW-0472">Membrane</keyword>
<evidence type="ECO:0000256" key="7">
    <source>
        <dbReference type="SAM" id="Phobius"/>
    </source>
</evidence>
<keyword evidence="5" id="KW-1015">Disulfide bond</keyword>
<evidence type="ECO:0000256" key="3">
    <source>
        <dbReference type="ARBA" id="ARBA00022989"/>
    </source>
</evidence>
<accession>A0A8J9Z6V5</accession>
<keyword evidence="10" id="KW-1185">Reference proteome</keyword>
<evidence type="ECO:0000313" key="10">
    <source>
        <dbReference type="Proteomes" id="UP000838412"/>
    </source>
</evidence>
<dbReference type="GO" id="GO:0050982">
    <property type="term" value="P:detection of mechanical stimulus"/>
    <property type="evidence" value="ECO:0007669"/>
    <property type="project" value="TreeGrafter"/>
</dbReference>
<sequence length="915" mass="102568">MAILRDLAHGLNADISPISGQIREEMAGIVQQVEVTALEQARQVLTSLEHITAVPGELSNNAQVNTSTTLEAISDWVLDESDESGTEELEVLSAHMLTVAVNVLNASNIKAIETKDKNGNMTTSLDQVEKNKETTTRVLDTIETFASVLLSRKTRDDKPTLLQSKDFLLSLANTSCDRLAERTIQTVETSRAFFYLPGKAAERLGCFSSSDDSVGSKTFWTTQNPFSYSPNADDVRTGVQALSFEGKEGKIKRLEDLGKDARIQLITPRADRENDIIVIGTTQPSSSRNITIHNFNISEPRTSLHVILESQADDISLQLFLKQGADVSPDDHTWNTSLPLTTISPEWSKRLNVTADSFSWFLSQEELNISEGDSQWSLAVQHEPQPNDTNGNFTIRYRITIISARCLFFDEEQHQWDDIGCEVGSLTTRDHLHCLCDHLTSFGCFVAPNPLDVRAALLKIPKDITTNFIVWVTVGTAFLIYVIALFWARGRDIRENKKLRRQQRDIFRAGSTNRLLEHHLWASVVRPPSGSTFTRAQRVSCCFSLLMSVMVTNIMFFQQSTDDLVINIGGSKIPLNISLQTVMIGLMCTLIAFPPNVVIVLIFRNISTRRQKTGNLDNIIQSGAYRPFGNYYNTKKKSVSCLETTCVKSETGSTAPPAERHEKMDRMNPRTGKKEPTSTLVDQNDGCLPWWFVVVAWFLVFAIVTLSALFTLLYGVQYGRRRAEAWLFAFLVSFLTDLLLLQPLKVVLIVVFLRLIYKNQKMKTSRRREALLRWEKLPRAKVKKISKVSSRRLSEQPSADSDDRYSVDPLASRASIDSQFSRDPTGTITDQSETWDDGGYINYSQLETSSSKISDFCPSRYAQTDSLAHASGGLSTSTIQGGRQAQSKWGEYDIDSTDDNDASTMPFQEIIFKFP</sequence>
<name>A0A8J9Z6V5_BRALA</name>
<reference evidence="9" key="1">
    <citation type="submission" date="2022-01" db="EMBL/GenBank/DDBJ databases">
        <authorList>
            <person name="Braso-Vives M."/>
        </authorList>
    </citation>
    <scope>NUCLEOTIDE SEQUENCE</scope>
</reference>
<dbReference type="Proteomes" id="UP000838412">
    <property type="component" value="Chromosome 17"/>
</dbReference>
<evidence type="ECO:0000256" key="5">
    <source>
        <dbReference type="ARBA" id="ARBA00023157"/>
    </source>
</evidence>
<dbReference type="GO" id="GO:0005262">
    <property type="term" value="F:calcium channel activity"/>
    <property type="evidence" value="ECO:0007669"/>
    <property type="project" value="TreeGrafter"/>
</dbReference>
<dbReference type="PANTHER" id="PTHR10877">
    <property type="entry name" value="POLYCYSTIN FAMILY MEMBER"/>
    <property type="match status" value="1"/>
</dbReference>
<gene>
    <name evidence="9" type="primary">PKDREJ</name>
    <name evidence="9" type="ORF">BLAG_LOCUS10148</name>
</gene>
<feature type="transmembrane region" description="Helical" evidence="7">
    <location>
        <begin position="577"/>
        <end position="603"/>
    </location>
</feature>
<keyword evidence="2 7" id="KW-0812">Transmembrane</keyword>
<feature type="transmembrane region" description="Helical" evidence="7">
    <location>
        <begin position="726"/>
        <end position="757"/>
    </location>
</feature>
<comment type="subcellular location">
    <subcellularLocation>
        <location evidence="1">Membrane</location>
    </subcellularLocation>
</comment>
<proteinExistence type="predicted"/>
<dbReference type="PROSITE" id="PS50221">
    <property type="entry name" value="GAIN_B"/>
    <property type="match status" value="1"/>
</dbReference>
<dbReference type="SMART" id="SM00303">
    <property type="entry name" value="GPS"/>
    <property type="match status" value="1"/>
</dbReference>
<feature type="compositionally biased region" description="Basic and acidic residues" evidence="6">
    <location>
        <begin position="658"/>
        <end position="676"/>
    </location>
</feature>
<organism evidence="9 10">
    <name type="scientific">Branchiostoma lanceolatum</name>
    <name type="common">Common lancelet</name>
    <name type="synonym">Amphioxus lanceolatum</name>
    <dbReference type="NCBI Taxonomy" id="7740"/>
    <lineage>
        <taxon>Eukaryota</taxon>
        <taxon>Metazoa</taxon>
        <taxon>Chordata</taxon>
        <taxon>Cephalochordata</taxon>
        <taxon>Leptocardii</taxon>
        <taxon>Amphioxiformes</taxon>
        <taxon>Branchiostomatidae</taxon>
        <taxon>Branchiostoma</taxon>
    </lineage>
</organism>
<dbReference type="Pfam" id="PF01825">
    <property type="entry name" value="GPS"/>
    <property type="match status" value="1"/>
</dbReference>
<evidence type="ECO:0000256" key="6">
    <source>
        <dbReference type="SAM" id="MobiDB-lite"/>
    </source>
</evidence>
<evidence type="ECO:0000256" key="2">
    <source>
        <dbReference type="ARBA" id="ARBA00022692"/>
    </source>
</evidence>
<feature type="transmembrane region" description="Helical" evidence="7">
    <location>
        <begin position="690"/>
        <end position="714"/>
    </location>
</feature>
<evidence type="ECO:0000256" key="1">
    <source>
        <dbReference type="ARBA" id="ARBA00004370"/>
    </source>
</evidence>
<keyword evidence="3 7" id="KW-1133">Transmembrane helix</keyword>
<dbReference type="AlphaFoldDB" id="A0A8J9Z6V5"/>
<dbReference type="PANTHER" id="PTHR10877:SF194">
    <property type="entry name" value="LOCATION OF VULVA DEFECTIVE 1"/>
    <property type="match status" value="1"/>
</dbReference>
<feature type="transmembrane region" description="Helical" evidence="7">
    <location>
        <begin position="539"/>
        <end position="557"/>
    </location>
</feature>
<feature type="transmembrane region" description="Helical" evidence="7">
    <location>
        <begin position="468"/>
        <end position="488"/>
    </location>
</feature>
<dbReference type="InterPro" id="IPR046338">
    <property type="entry name" value="GAIN_dom_sf"/>
</dbReference>
<evidence type="ECO:0000313" key="9">
    <source>
        <dbReference type="EMBL" id="CAH1248852.1"/>
    </source>
</evidence>
<feature type="domain" description="GAIN-B" evidence="8">
    <location>
        <begin position="293"/>
        <end position="452"/>
    </location>
</feature>
<evidence type="ECO:0000259" key="8">
    <source>
        <dbReference type="PROSITE" id="PS50221"/>
    </source>
</evidence>
<protein>
    <submittedName>
        <fullName evidence="9">PKDREJ protein</fullName>
    </submittedName>
</protein>